<dbReference type="PRINTS" id="PR00045">
    <property type="entry name" value="SIGMA54FCT"/>
</dbReference>
<evidence type="ECO:0000259" key="11">
    <source>
        <dbReference type="Pfam" id="PF04963"/>
    </source>
</evidence>
<feature type="domain" description="RNA polymerase sigma factor 54 DNA-binding" evidence="10">
    <location>
        <begin position="277"/>
        <end position="434"/>
    </location>
</feature>
<dbReference type="Pfam" id="PF04552">
    <property type="entry name" value="Sigma54_DBD"/>
    <property type="match status" value="1"/>
</dbReference>
<dbReference type="PANTHER" id="PTHR32248">
    <property type="entry name" value="RNA POLYMERASE SIGMA-54 FACTOR"/>
    <property type="match status" value="1"/>
</dbReference>
<evidence type="ECO:0000256" key="6">
    <source>
        <dbReference type="ARBA" id="ARBA00023082"/>
    </source>
</evidence>
<keyword evidence="13" id="KW-1185">Reference proteome</keyword>
<dbReference type="EMBL" id="JAJHNU010000004">
    <property type="protein sequence ID" value="MDN4122418.1"/>
    <property type="molecule type" value="Genomic_DNA"/>
</dbReference>
<dbReference type="PIRSF" id="PIRSF000774">
    <property type="entry name" value="RpoN"/>
    <property type="match status" value="1"/>
</dbReference>
<comment type="function">
    <text evidence="9">Sigma factors are initiation factors that promote the attachment of RNA polymerase to specific initiation sites and are then released.</text>
</comment>
<comment type="similarity">
    <text evidence="1 9">Belongs to the sigma-54 factor family.</text>
</comment>
<accession>A0ABT8EMA5</accession>
<keyword evidence="5 9" id="KW-0805">Transcription regulation</keyword>
<dbReference type="InterPro" id="IPR007634">
    <property type="entry name" value="RNA_pol_sigma_54_DNA-bd"/>
</dbReference>
<sequence>MSLQLTPQLKMQLHLSQRLQQAARLLEMSAQDVQQLIEQSQDNPCIEQAEAPEPLQVDHLTHKHAHADISEWQDRVTAPTPRYHQLYSNVRLSHASPEIKLLCYFIIDALDENGYFTQQFDHLLPSGHPGVADSDWQTALALVQQLSPAGMAARNLTEALHLQVQALGLRDTSLEQALHYFIEHDLARIAKGEMSHLNDYSTEAPHVRYKDLLRMVRRLNPKPGLHFASTQPAIRIPDVYLVRHQGQWLIAPNPNSMPEVTVPTEYIQYLASHKHQALQAKLKEAQQLSTALAMRKATICRVATRLVEHQALFFEVGEQALQALTIRQLAQDLGLHESTVSRATMNKYISTPMGIYSFRFFFSGELETSFGGRCSSATAKSLIRDLIKAEPSDAPLSDVDIHQHLRQQSITISKRTVTKYRLQMRIPNAKERSRHALLKDLH</sequence>
<dbReference type="InterPro" id="IPR000394">
    <property type="entry name" value="RNA_pol_sigma_54"/>
</dbReference>
<keyword evidence="2 9" id="KW-0240">DNA-directed RNA polymerase</keyword>
<evidence type="ECO:0000256" key="7">
    <source>
        <dbReference type="ARBA" id="ARBA00023125"/>
    </source>
</evidence>
<keyword evidence="3 9" id="KW-0808">Transferase</keyword>
<evidence type="ECO:0000256" key="3">
    <source>
        <dbReference type="ARBA" id="ARBA00022679"/>
    </source>
</evidence>
<dbReference type="PROSITE" id="PS50044">
    <property type="entry name" value="SIGMA54_3"/>
    <property type="match status" value="1"/>
</dbReference>
<evidence type="ECO:0000256" key="1">
    <source>
        <dbReference type="ARBA" id="ARBA00008798"/>
    </source>
</evidence>
<dbReference type="InterPro" id="IPR038709">
    <property type="entry name" value="RpoN_core-bd_sf"/>
</dbReference>
<dbReference type="Pfam" id="PF00309">
    <property type="entry name" value="Sigma54_AID"/>
    <property type="match status" value="1"/>
</dbReference>
<evidence type="ECO:0000313" key="13">
    <source>
        <dbReference type="Proteomes" id="UP001168613"/>
    </source>
</evidence>
<evidence type="ECO:0000256" key="4">
    <source>
        <dbReference type="ARBA" id="ARBA00022695"/>
    </source>
</evidence>
<protein>
    <recommendedName>
        <fullName evidence="9">RNA polymerase sigma-54 factor</fullName>
    </recommendedName>
</protein>
<dbReference type="InterPro" id="IPR007046">
    <property type="entry name" value="RNA_pol_sigma_54_core-bd"/>
</dbReference>
<proteinExistence type="inferred from homology"/>
<keyword evidence="8 9" id="KW-0804">Transcription</keyword>
<name>A0ABT8EMA5_9BURK</name>
<keyword evidence="6 9" id="KW-0731">Sigma factor</keyword>
<dbReference type="Gene3D" id="1.10.10.1330">
    <property type="entry name" value="RNA polymerase sigma-54 factor, core-binding domain"/>
    <property type="match status" value="1"/>
</dbReference>
<dbReference type="NCBIfam" id="TIGR02395">
    <property type="entry name" value="rpoN_sigma"/>
    <property type="match status" value="1"/>
</dbReference>
<evidence type="ECO:0000256" key="9">
    <source>
        <dbReference type="PIRNR" id="PIRNR000774"/>
    </source>
</evidence>
<comment type="caution">
    <text evidence="12">The sequence shown here is derived from an EMBL/GenBank/DDBJ whole genome shotgun (WGS) entry which is preliminary data.</text>
</comment>
<evidence type="ECO:0000256" key="5">
    <source>
        <dbReference type="ARBA" id="ARBA00023015"/>
    </source>
</evidence>
<dbReference type="Proteomes" id="UP001168613">
    <property type="component" value="Unassembled WGS sequence"/>
</dbReference>
<evidence type="ECO:0000313" key="12">
    <source>
        <dbReference type="EMBL" id="MDN4122418.1"/>
    </source>
</evidence>
<dbReference type="Pfam" id="PF04963">
    <property type="entry name" value="Sigma54_CBD"/>
    <property type="match status" value="1"/>
</dbReference>
<evidence type="ECO:0000259" key="10">
    <source>
        <dbReference type="Pfam" id="PF04552"/>
    </source>
</evidence>
<dbReference type="Gene3D" id="1.10.10.60">
    <property type="entry name" value="Homeodomain-like"/>
    <property type="match status" value="1"/>
</dbReference>
<gene>
    <name evidence="12" type="primary">rpoN</name>
    <name evidence="12" type="ORF">LMS43_14075</name>
</gene>
<feature type="domain" description="RNA polymerase sigma factor 54 core-binding" evidence="11">
    <location>
        <begin position="76"/>
        <end position="266"/>
    </location>
</feature>
<reference evidence="12" key="1">
    <citation type="submission" date="2021-11" db="EMBL/GenBank/DDBJ databases">
        <title>Draft genome sequence of Alcaligenes endophyticus type strain CCUG 75668T.</title>
        <authorList>
            <person name="Salva-Serra F."/>
            <person name="Duran R.E."/>
            <person name="Seeger M."/>
            <person name="Moore E.R.B."/>
            <person name="Jaen-Luchoro D."/>
        </authorList>
    </citation>
    <scope>NUCLEOTIDE SEQUENCE</scope>
    <source>
        <strain evidence="12">CCUG 75668</strain>
    </source>
</reference>
<evidence type="ECO:0000256" key="8">
    <source>
        <dbReference type="ARBA" id="ARBA00023163"/>
    </source>
</evidence>
<keyword evidence="7 9" id="KW-0238">DNA-binding</keyword>
<dbReference type="PANTHER" id="PTHR32248:SF4">
    <property type="entry name" value="RNA POLYMERASE SIGMA-54 FACTOR"/>
    <property type="match status" value="1"/>
</dbReference>
<keyword evidence="4 9" id="KW-0548">Nucleotidyltransferase</keyword>
<dbReference type="RefSeq" id="WP_266123362.1">
    <property type="nucleotide sequence ID" value="NZ_JAJHNU010000004.1"/>
</dbReference>
<evidence type="ECO:0000256" key="2">
    <source>
        <dbReference type="ARBA" id="ARBA00022478"/>
    </source>
</evidence>
<organism evidence="12 13">
    <name type="scientific">Alcaligenes endophyticus</name>
    <dbReference type="NCBI Taxonomy" id="1929088"/>
    <lineage>
        <taxon>Bacteria</taxon>
        <taxon>Pseudomonadati</taxon>
        <taxon>Pseudomonadota</taxon>
        <taxon>Betaproteobacteria</taxon>
        <taxon>Burkholderiales</taxon>
        <taxon>Alcaligenaceae</taxon>
        <taxon>Alcaligenes</taxon>
    </lineage>
</organism>